<dbReference type="Pfam" id="PF13289">
    <property type="entry name" value="SIR2_2"/>
    <property type="match status" value="1"/>
</dbReference>
<dbReference type="AlphaFoldDB" id="A0AAE4G5F7"/>
<comment type="caution">
    <text evidence="1">The sequence shown here is derived from an EMBL/GenBank/DDBJ whole genome shotgun (WGS) entry which is preliminary data.</text>
</comment>
<organism evidence="1">
    <name type="scientific">Herbaspirillum huttiense subsp. nephrolepidis</name>
    <dbReference type="NCBI Taxonomy" id="3075126"/>
    <lineage>
        <taxon>Bacteria</taxon>
        <taxon>Pseudomonadati</taxon>
        <taxon>Pseudomonadota</taxon>
        <taxon>Betaproteobacteria</taxon>
        <taxon>Burkholderiales</taxon>
        <taxon>Oxalobacteraceae</taxon>
        <taxon>Herbaspirillum</taxon>
    </lineage>
</organism>
<dbReference type="RefSeq" id="WP_310838092.1">
    <property type="nucleotide sequence ID" value="NZ_JAVLSM010000011.1"/>
</dbReference>
<protein>
    <submittedName>
        <fullName evidence="1">SIR2 family protein</fullName>
    </submittedName>
</protein>
<sequence length="1224" mass="139447">MDELISLPDFPAIKKLSSALFKFDSGQHGAAVMVGAGFSRSAATHVSNQKKMPLWDAFTKNLLKQLTPPGKQSRSSDALRIAEEYRAYFGQAALNDQIKLQIDDEAWRFGELHRDLLELPWSEVLTTNWDTLLERAAETIHGPYYTPVYRSSDLAAALSPRIAKLHGTIGVTDDFIVAQEDYRTYPRKYAPFVNFARQVFIENELCLIGFSGDDPNFLEWAGWIRDHLAGHSRKIYLVGALDVSAATRKHLESINIVPIDLWPAVKDIQDRDLRHKTAISYFLKALKQEDNSRVKPADWQPERIDSARGSAEEYQRIFKEPAFAANIVVGQLDALRVSRESYPGWLVCPPDIRSRLNSQIEHALLSPKVLPELNLAQREEFLYEVAWRAKVCASRLSLWVITALIESVLPAKDSRLGIRQRMEIALVVLHQMRWQYPKDDLSKSELSQKADLLISFLKSHSDYFPDSYAEIAYYQALTARDNWDYQALEGFIDAIVGEDPVWKMRRAFLLMEVGRPSEGAELISKVCGELRDRHKRDRHSIPILSRMAWAYWLLNRYTKNWTTSSEKMPTFAETVCREWKCHPWSWLDSIRNRVDDAFEKHLLSRSAITPRFGQGHYQVLPNNLRSEDGWSEYLFLEDISVTVGIPIWAHRGNWTVSLLTGIATKIVRAELIPEDLVHYALSIRASTSESSDAITSAFTRLGITRLGGEDAETLSVRLRKIVDYWYQKLISGSSEQRSVAITALKAPIEAAARLTVRLSPEKNIELFRMGVTMFAQPDIQHPWVRRVFSSLFDNCLKGIPSHLHGELLPDVLQLPLDDHDFRDWPSPTLSAVYPRVSYSRIDHLLDKLISSIDLANKNPRKNTLVLARLLCLVEAPNFLSKSERERIADGIWGHNPNYTHLPNTDYFPHAWLIFPSKERSRLASFISRSMYEPAPHILAEIAKELRTAPSQELFRATFHYSAIAHAAASPKVGMVPTSKQAEKLFDDLIMWRPFSSADEMTWISDERHGVAESICKALSLAIVPVLSLVQRNPERFSRLRTFYLEVSQTYALIPSFVYFGESMGYAACDEVIRQGLQRQDSNYVFYSIEALKKRAQLFNSVSSAKEDPAFRKIISVMVGVMQSYRTPVLQYVLAEGCWFVEHGCFTISELDALTELLPLIFDRFSYSKLNPLSEDAVFASSIREACVKIGRMVHKRTRGSPELEDMLLRAKNDPLPEVRFVAGG</sequence>
<accession>A0AAE4G5F7</accession>
<proteinExistence type="predicted"/>
<reference evidence="1" key="1">
    <citation type="submission" date="2023-02" db="EMBL/GenBank/DDBJ databases">
        <title>Description of Herbaspirillum huttiense subsp. nephrolepsisexaltata and Herbaspirillum huttiense subsp. lycopersicon.</title>
        <authorList>
            <person name="Poudel M."/>
            <person name="Sharma A."/>
            <person name="Goss E."/>
            <person name="Tapia J.H."/>
            <person name="Harmon C.M."/>
            <person name="Jones J.B."/>
        </authorList>
    </citation>
    <scope>NUCLEOTIDE SEQUENCE</scope>
    <source>
        <strain evidence="1">NC40101</strain>
    </source>
</reference>
<evidence type="ECO:0000313" key="1">
    <source>
        <dbReference type="EMBL" id="MDT0335437.1"/>
    </source>
</evidence>
<name>A0AAE4G5F7_9BURK</name>
<gene>
    <name evidence="1" type="ORF">RJN63_01255</name>
</gene>
<dbReference type="EMBL" id="JAVRAA010000001">
    <property type="protein sequence ID" value="MDT0335437.1"/>
    <property type="molecule type" value="Genomic_DNA"/>
</dbReference>